<evidence type="ECO:0000256" key="4">
    <source>
        <dbReference type="ARBA" id="ARBA00022553"/>
    </source>
</evidence>
<evidence type="ECO:0000256" key="7">
    <source>
        <dbReference type="PROSITE-ProRule" id="PRU00983"/>
    </source>
</evidence>
<dbReference type="GO" id="GO:0005737">
    <property type="term" value="C:cytoplasm"/>
    <property type="evidence" value="ECO:0007669"/>
    <property type="project" value="UniProtKB-SubCell"/>
</dbReference>
<dbReference type="InterPro" id="IPR043162">
    <property type="entry name" value="DOCK_C_lobe_C"/>
</dbReference>
<dbReference type="PANTHER" id="PTHR45653">
    <property type="entry name" value="DEDICATOR OF CYTOKINESIS"/>
    <property type="match status" value="1"/>
</dbReference>
<dbReference type="InterPro" id="IPR027357">
    <property type="entry name" value="DOCKER_dom"/>
</dbReference>
<dbReference type="STRING" id="988480.A0A075B424"/>
<dbReference type="InterPro" id="IPR027007">
    <property type="entry name" value="C2_DOCK-type_domain"/>
</dbReference>
<dbReference type="InterPro" id="IPR035892">
    <property type="entry name" value="C2_domain_sf"/>
</dbReference>
<dbReference type="EMBL" id="KE560757">
    <property type="protein sequence ID" value="EPZ35799.1"/>
    <property type="molecule type" value="Genomic_DNA"/>
</dbReference>
<dbReference type="Pfam" id="PF16172">
    <property type="entry name" value="DOCK_N"/>
    <property type="match status" value="1"/>
</dbReference>
<dbReference type="InterPro" id="IPR032376">
    <property type="entry name" value="DOCK_N"/>
</dbReference>
<evidence type="ECO:0000256" key="3">
    <source>
        <dbReference type="ARBA" id="ARBA00022490"/>
    </source>
</evidence>
<dbReference type="CDD" id="cd11684">
    <property type="entry name" value="DHR2_DOCK"/>
    <property type="match status" value="1"/>
</dbReference>
<keyword evidence="4" id="KW-0597">Phosphoprotein</keyword>
<evidence type="ECO:0000313" key="12">
    <source>
        <dbReference type="Proteomes" id="UP000030755"/>
    </source>
</evidence>
<dbReference type="Gene3D" id="2.60.40.150">
    <property type="entry name" value="C2 domain"/>
    <property type="match status" value="1"/>
</dbReference>
<dbReference type="SUPFAM" id="SSF50044">
    <property type="entry name" value="SH3-domain"/>
    <property type="match status" value="1"/>
</dbReference>
<keyword evidence="5" id="KW-0344">Guanine-nucleotide releasing factor</keyword>
<dbReference type="Pfam" id="PF20421">
    <property type="entry name" value="DHR-2_Lobe_C"/>
    <property type="match status" value="1"/>
</dbReference>
<dbReference type="PROSITE" id="PS50002">
    <property type="entry name" value="SH3"/>
    <property type="match status" value="1"/>
</dbReference>
<comment type="similarity">
    <text evidence="7">Belongs to the DOCK family.</text>
</comment>
<dbReference type="InterPro" id="IPR043161">
    <property type="entry name" value="DOCK_C_lobe_A"/>
</dbReference>
<dbReference type="PANTHER" id="PTHR45653:SF10">
    <property type="entry name" value="MYOBLAST CITY, ISOFORM B"/>
    <property type="match status" value="1"/>
</dbReference>
<evidence type="ECO:0000256" key="5">
    <source>
        <dbReference type="ARBA" id="ARBA00022658"/>
    </source>
</evidence>
<dbReference type="Proteomes" id="UP000030755">
    <property type="component" value="Unassembled WGS sequence"/>
</dbReference>
<dbReference type="GO" id="GO:0005085">
    <property type="term" value="F:guanyl-nucleotide exchange factor activity"/>
    <property type="evidence" value="ECO:0007669"/>
    <property type="project" value="UniProtKB-KW"/>
</dbReference>
<evidence type="ECO:0000256" key="1">
    <source>
        <dbReference type="ARBA" id="ARBA00004496"/>
    </source>
</evidence>
<keyword evidence="12" id="KW-1185">Reference proteome</keyword>
<sequence length="1558" mass="181371">MNWTLLEEPYLGKVVCPFNPVESTLDSSKYQMALDVGDFVVVIERHGSGWFRGIDVLTRKVGIFPCSVIKRYEFLTFSSLEGGIDVREKLLNEIAPILFLWSQKVKTSIMNREYENFSRILDLTKEIKELKELLISEKHNKDAILRLIELIKEGNRLLELPIVANESEDVEKIFTEYNSINPLIVKEEIIGREEHQSQFINLILNFKACVASICGPEEMSYLNFRLYDTRLKEYISDNFLVPLTMYGMPIDERKIGNVKTRFMNVKRNDVLNGTIFLVCHIYRYGKMIEEDFSLKNKRSSMMSLRSFENLKSINEIKMKRPFGVAVLQIKSESQEGFMKIFNLGENNFGLIHEDLINSYSNLSIEKDSKVEYICIGIEKDDELNKEIPETSLIIKDKIDIFNLFNKTEINELFFELNFGEFNQGHKSGNKNILVTIQLRREDGSFIDNCFKVNEKLESVYYSSVQYHNNSPNWNETVCVKLKNEFIFSCYLFLTFKHCSSNDSELKNFAFAIFPLNKQNLKVLVENKHHTLPLYRYNNEVLNHHSIYQSFHSNSTNSLNVSSNLINSPISDLESFDSRFSFDDSKSKASFEDNKSVNSQNSTGRSNKAKLTFSRDYVQVSSFFLSNRFTHNENLSDLLDWNNRKFTLRLTSILSNFLKVPKMDLILFHENSLNCLFEIFDYSFKSKQRSTVAGSSDLKLLSQVQLSSLNALIFTLNTIMEFDKDENILQNYLNHFNHSKVIPFIVQSLTIIIENHSEFQEFKEITLCFKYFLLLIKNSTQSDYLDFTINNFLNSLIQLMHNDSLDINIKNSIIVSFYSSLDLFTTRVNHLCSFIKSLPVNRNDSSNHVILFFIKIIQNETLNNKSVMNQICNKVNSLFETNIQIGQDIPNLLVSLLNSILQTDKSFFIENCFPLLEKIIGLNISSNHYLFTLKIVQNLKGEEIPILFIPKLFHVFNTIFTSNVFKSNWVSLYNSIHQIVFKFIFFSYEKELHLEQCFILLTTILSQQSFHKDYRLLNIEYREMIQKIENDVINLLEKIWAKCQTRVSLEFVEPTIILCSNKSSTISDFGISIFNHILSSIDIKSIRNIVLQVIDKDDIQYSSFFNSLYNSKDSKVASFAKEMMQFNDLLNSLHSIPQSIDFDSERCFAMSVIMQMYLENGLIDKYVSYLYKIIDCHVKASNWSQAAFALYEHAKMIDWDPNTYLEPFNDYPKESSFTRKCKIYDIIIDYFDKGNEWEKAIELCDEYSLVLKNNMNFIKLADILEIQAKLYRKLATVERFYPDYYRVAFYGMRFPIFFRNKQFIYQAALFEKISSFTEKIQNKFQSAKLMKNNELIDNKIKNDDHMNIQVKKVEIDLSQSSPLLPIIDSDYPEFTRKHTENSNIDCFFFDIPIIKSVNEEINEYSNLFAERICITSERSFPSFVSTCSIKGIQSIHLSPIKNACNIIYSKSRDLALLAKKTNISKSVSNPFTMALNGAIDAAVNGGIRKFHEAFKASPSNLTELKNLNSLIDEHLEIIKRSLKIHGDFVSNDLKPLHERMELLFIEMEKFNLGHKINFI</sequence>
<dbReference type="GO" id="GO:0005886">
    <property type="term" value="C:plasma membrane"/>
    <property type="evidence" value="ECO:0007669"/>
    <property type="project" value="TreeGrafter"/>
</dbReference>
<dbReference type="CDD" id="cd08679">
    <property type="entry name" value="C2_DOCK180_related"/>
    <property type="match status" value="1"/>
</dbReference>
<feature type="domain" description="SH3" evidence="8">
    <location>
        <begin position="7"/>
        <end position="74"/>
    </location>
</feature>
<dbReference type="Pfam" id="PF06920">
    <property type="entry name" value="DHR-2_Lobe_A"/>
    <property type="match status" value="1"/>
</dbReference>
<keyword evidence="2 6" id="KW-0728">SH3 domain</keyword>
<dbReference type="InterPro" id="IPR001452">
    <property type="entry name" value="SH3_domain"/>
</dbReference>
<dbReference type="Gene3D" id="1.20.1270.350">
    <property type="entry name" value="Dedicator of cytokinesis N-terminal subdomain"/>
    <property type="match status" value="1"/>
</dbReference>
<protein>
    <submittedName>
        <fullName evidence="11">Dedicator of cytokinesis B domain-containing protein</fullName>
    </submittedName>
</protein>
<evidence type="ECO:0000259" key="8">
    <source>
        <dbReference type="PROSITE" id="PS50002"/>
    </source>
</evidence>
<feature type="domain" description="DOCKER" evidence="10">
    <location>
        <begin position="1156"/>
        <end position="1558"/>
    </location>
</feature>
<organism evidence="11 12">
    <name type="scientific">Rozella allomycis (strain CSF55)</name>
    <dbReference type="NCBI Taxonomy" id="988480"/>
    <lineage>
        <taxon>Eukaryota</taxon>
        <taxon>Fungi</taxon>
        <taxon>Fungi incertae sedis</taxon>
        <taxon>Cryptomycota</taxon>
        <taxon>Cryptomycota incertae sedis</taxon>
        <taxon>Rozella</taxon>
    </lineage>
</organism>
<dbReference type="GO" id="GO:0007264">
    <property type="term" value="P:small GTPase-mediated signal transduction"/>
    <property type="evidence" value="ECO:0007669"/>
    <property type="project" value="InterPro"/>
</dbReference>
<dbReference type="GO" id="GO:0031267">
    <property type="term" value="F:small GTPase binding"/>
    <property type="evidence" value="ECO:0007669"/>
    <property type="project" value="TreeGrafter"/>
</dbReference>
<dbReference type="Gene3D" id="1.25.40.410">
    <property type="match status" value="1"/>
</dbReference>
<dbReference type="InterPro" id="IPR046773">
    <property type="entry name" value="DOCKER_Lobe_C"/>
</dbReference>
<evidence type="ECO:0000256" key="2">
    <source>
        <dbReference type="ARBA" id="ARBA00022443"/>
    </source>
</evidence>
<dbReference type="InterPro" id="IPR026791">
    <property type="entry name" value="DOCK"/>
</dbReference>
<comment type="subcellular location">
    <subcellularLocation>
        <location evidence="1">Cytoplasm</location>
    </subcellularLocation>
</comment>
<evidence type="ECO:0000313" key="11">
    <source>
        <dbReference type="EMBL" id="EPZ35799.1"/>
    </source>
</evidence>
<dbReference type="HOGENOM" id="CLU_000595_2_1_1"/>
<keyword evidence="3" id="KW-0963">Cytoplasm</keyword>
<dbReference type="InterPro" id="IPR046769">
    <property type="entry name" value="DOCKER_Lobe_A"/>
</dbReference>
<evidence type="ECO:0000256" key="6">
    <source>
        <dbReference type="PROSITE-ProRule" id="PRU00192"/>
    </source>
</evidence>
<dbReference type="OrthoDB" id="18896at2759"/>
<evidence type="ECO:0000259" key="10">
    <source>
        <dbReference type="PROSITE" id="PS51651"/>
    </source>
</evidence>
<evidence type="ECO:0000259" key="9">
    <source>
        <dbReference type="PROSITE" id="PS51650"/>
    </source>
</evidence>
<name>A0A075B424_ROZAC</name>
<dbReference type="Gene3D" id="2.30.30.40">
    <property type="entry name" value="SH3 Domains"/>
    <property type="match status" value="1"/>
</dbReference>
<gene>
    <name evidence="11" type="ORF">O9G_003282</name>
</gene>
<dbReference type="InterPro" id="IPR042455">
    <property type="entry name" value="DOCK_N_sub1"/>
</dbReference>
<dbReference type="InterPro" id="IPR036028">
    <property type="entry name" value="SH3-like_dom_sf"/>
</dbReference>
<accession>A0A075B424</accession>
<proteinExistence type="inferred from homology"/>
<dbReference type="PROSITE" id="PS51650">
    <property type="entry name" value="C2_DOCK"/>
    <property type="match status" value="1"/>
</dbReference>
<reference evidence="11 12" key="1">
    <citation type="journal article" date="2013" name="Curr. Biol.">
        <title>Shared signatures of parasitism and phylogenomics unite Cryptomycota and microsporidia.</title>
        <authorList>
            <person name="James T.Y."/>
            <person name="Pelin A."/>
            <person name="Bonen L."/>
            <person name="Ahrendt S."/>
            <person name="Sain D."/>
            <person name="Corradi N."/>
            <person name="Stajich J.E."/>
        </authorList>
    </citation>
    <scope>NUCLEOTIDE SEQUENCE [LARGE SCALE GENOMIC DNA]</scope>
    <source>
        <strain evidence="11 12">CSF55</strain>
    </source>
</reference>
<dbReference type="Pfam" id="PF14429">
    <property type="entry name" value="DOCK-C2"/>
    <property type="match status" value="1"/>
</dbReference>
<dbReference type="SMART" id="SM00326">
    <property type="entry name" value="SH3"/>
    <property type="match status" value="1"/>
</dbReference>
<feature type="domain" description="C2 DOCK-type" evidence="9">
    <location>
        <begin position="409"/>
        <end position="582"/>
    </location>
</feature>
<dbReference type="PROSITE" id="PS51651">
    <property type="entry name" value="DOCKER"/>
    <property type="match status" value="1"/>
</dbReference>
<dbReference type="Gene3D" id="1.20.58.740">
    <property type="match status" value="1"/>
</dbReference>